<dbReference type="RefSeq" id="WP_381205700.1">
    <property type="nucleotide sequence ID" value="NZ_JBHSPC010000013.1"/>
</dbReference>
<reference evidence="3" key="1">
    <citation type="journal article" date="2019" name="Int. J. Syst. Evol. Microbiol.">
        <title>The Global Catalogue of Microorganisms (GCM) 10K type strain sequencing project: providing services to taxonomists for standard genome sequencing and annotation.</title>
        <authorList>
            <consortium name="The Broad Institute Genomics Platform"/>
            <consortium name="The Broad Institute Genome Sequencing Center for Infectious Disease"/>
            <person name="Wu L."/>
            <person name="Ma J."/>
        </authorList>
    </citation>
    <scope>NUCLEOTIDE SEQUENCE [LARGE SCALE GENOMIC DNA]</scope>
    <source>
        <strain evidence="3">JCM 13852</strain>
    </source>
</reference>
<accession>A0ABW0XIK8</accession>
<feature type="region of interest" description="Disordered" evidence="1">
    <location>
        <begin position="72"/>
        <end position="95"/>
    </location>
</feature>
<comment type="caution">
    <text evidence="2">The sequence shown here is derived from an EMBL/GenBank/DDBJ whole genome shotgun (WGS) entry which is preliminary data.</text>
</comment>
<dbReference type="EMBL" id="JBHSPC010000013">
    <property type="protein sequence ID" value="MFC5669399.1"/>
    <property type="molecule type" value="Genomic_DNA"/>
</dbReference>
<organism evidence="2 3">
    <name type="scientific">Streptomyces incanus</name>
    <dbReference type="NCBI Taxonomy" id="887453"/>
    <lineage>
        <taxon>Bacteria</taxon>
        <taxon>Bacillati</taxon>
        <taxon>Actinomycetota</taxon>
        <taxon>Actinomycetes</taxon>
        <taxon>Kitasatosporales</taxon>
        <taxon>Streptomycetaceae</taxon>
        <taxon>Streptomyces</taxon>
    </lineage>
</organism>
<name>A0ABW0XIK8_9ACTN</name>
<gene>
    <name evidence="2" type="ORF">ACFP2V_04490</name>
</gene>
<sequence>MVVAESGGVLERAADVFAVETADALSAVIGAILEADRASGEELAAFVPVLHASLVEVTQVAARTLDRLGTQEPASGFVAPASGDEPPEARLQGSH</sequence>
<dbReference type="Proteomes" id="UP001596183">
    <property type="component" value="Unassembled WGS sequence"/>
</dbReference>
<evidence type="ECO:0000256" key="1">
    <source>
        <dbReference type="SAM" id="MobiDB-lite"/>
    </source>
</evidence>
<keyword evidence="3" id="KW-1185">Reference proteome</keyword>
<proteinExistence type="predicted"/>
<protein>
    <submittedName>
        <fullName evidence="2">Uncharacterized protein</fullName>
    </submittedName>
</protein>
<evidence type="ECO:0000313" key="3">
    <source>
        <dbReference type="Proteomes" id="UP001596183"/>
    </source>
</evidence>
<evidence type="ECO:0000313" key="2">
    <source>
        <dbReference type="EMBL" id="MFC5669399.1"/>
    </source>
</evidence>